<dbReference type="GO" id="GO:0006397">
    <property type="term" value="P:mRNA processing"/>
    <property type="evidence" value="ECO:0007669"/>
    <property type="project" value="UniProtKB-KW"/>
</dbReference>
<dbReference type="SMART" id="SM00343">
    <property type="entry name" value="ZnF_C2HC"/>
    <property type="match status" value="1"/>
</dbReference>
<dbReference type="Gene3D" id="4.10.60.10">
    <property type="entry name" value="Zinc finger, CCHC-type"/>
    <property type="match status" value="1"/>
</dbReference>
<sequence>MQPEEHPSSFLHWISNSISAFKNRGGNFTEDLVTGLILQEAVTPPSLRSAVLSHLEAYMTANQTNPSFPTCAMVLKSCYQQAKTTSHDDITTALQPSFNSLRLDKTTTGDSFSHSSINPAFFQATVKGACFNCNKPGHFASSCPLVKKKNLTLSFHSMPPRAPMHFQANYPIITPLLLEVSNL</sequence>
<accession>A0A9Q3EBF2</accession>
<gene>
    <name evidence="4" type="ORF">O181_057909</name>
</gene>
<dbReference type="SUPFAM" id="SSF57756">
    <property type="entry name" value="Retrovirus zinc finger-like domains"/>
    <property type="match status" value="1"/>
</dbReference>
<keyword evidence="2" id="KW-0863">Zinc-finger</keyword>
<dbReference type="Proteomes" id="UP000765509">
    <property type="component" value="Unassembled WGS sequence"/>
</dbReference>
<organism evidence="4 5">
    <name type="scientific">Austropuccinia psidii MF-1</name>
    <dbReference type="NCBI Taxonomy" id="1389203"/>
    <lineage>
        <taxon>Eukaryota</taxon>
        <taxon>Fungi</taxon>
        <taxon>Dikarya</taxon>
        <taxon>Basidiomycota</taxon>
        <taxon>Pucciniomycotina</taxon>
        <taxon>Pucciniomycetes</taxon>
        <taxon>Pucciniales</taxon>
        <taxon>Sphaerophragmiaceae</taxon>
        <taxon>Austropuccinia</taxon>
    </lineage>
</organism>
<evidence type="ECO:0000313" key="4">
    <source>
        <dbReference type="EMBL" id="MBW0518194.1"/>
    </source>
</evidence>
<evidence type="ECO:0000313" key="5">
    <source>
        <dbReference type="Proteomes" id="UP000765509"/>
    </source>
</evidence>
<dbReference type="AlphaFoldDB" id="A0A9Q3EBF2"/>
<keyword evidence="2" id="KW-0479">Metal-binding</keyword>
<dbReference type="Pfam" id="PF00098">
    <property type="entry name" value="zf-CCHC"/>
    <property type="match status" value="1"/>
</dbReference>
<dbReference type="PROSITE" id="PS50158">
    <property type="entry name" value="ZF_CCHC"/>
    <property type="match status" value="1"/>
</dbReference>
<keyword evidence="1" id="KW-0507">mRNA processing</keyword>
<dbReference type="GO" id="GO:0008270">
    <property type="term" value="F:zinc ion binding"/>
    <property type="evidence" value="ECO:0007669"/>
    <property type="project" value="UniProtKB-KW"/>
</dbReference>
<protein>
    <recommendedName>
        <fullName evidence="3">CCHC-type domain-containing protein</fullName>
    </recommendedName>
</protein>
<name>A0A9Q3EBF2_9BASI</name>
<proteinExistence type="predicted"/>
<dbReference type="InterPro" id="IPR036875">
    <property type="entry name" value="Znf_CCHC_sf"/>
</dbReference>
<evidence type="ECO:0000256" key="1">
    <source>
        <dbReference type="ARBA" id="ARBA00022664"/>
    </source>
</evidence>
<dbReference type="InterPro" id="IPR001878">
    <property type="entry name" value="Znf_CCHC"/>
</dbReference>
<comment type="caution">
    <text evidence="4">The sequence shown here is derived from an EMBL/GenBank/DDBJ whole genome shotgun (WGS) entry which is preliminary data.</text>
</comment>
<keyword evidence="2" id="KW-0862">Zinc</keyword>
<evidence type="ECO:0000256" key="2">
    <source>
        <dbReference type="PROSITE-ProRule" id="PRU00047"/>
    </source>
</evidence>
<evidence type="ECO:0000259" key="3">
    <source>
        <dbReference type="PROSITE" id="PS50158"/>
    </source>
</evidence>
<reference evidence="4" key="1">
    <citation type="submission" date="2021-03" db="EMBL/GenBank/DDBJ databases">
        <title>Draft genome sequence of rust myrtle Austropuccinia psidii MF-1, a brazilian biotype.</title>
        <authorList>
            <person name="Quecine M.C."/>
            <person name="Pachon D.M.R."/>
            <person name="Bonatelli M.L."/>
            <person name="Correr F.H."/>
            <person name="Franceschini L.M."/>
            <person name="Leite T.F."/>
            <person name="Margarido G.R.A."/>
            <person name="Almeida C.A."/>
            <person name="Ferrarezi J.A."/>
            <person name="Labate C.A."/>
        </authorList>
    </citation>
    <scope>NUCLEOTIDE SEQUENCE</scope>
    <source>
        <strain evidence="4">MF-1</strain>
    </source>
</reference>
<feature type="domain" description="CCHC-type" evidence="3">
    <location>
        <begin position="130"/>
        <end position="144"/>
    </location>
</feature>
<keyword evidence="5" id="KW-1185">Reference proteome</keyword>
<dbReference type="GO" id="GO:0003676">
    <property type="term" value="F:nucleic acid binding"/>
    <property type="evidence" value="ECO:0007669"/>
    <property type="project" value="InterPro"/>
</dbReference>
<dbReference type="EMBL" id="AVOT02026472">
    <property type="protein sequence ID" value="MBW0518194.1"/>
    <property type="molecule type" value="Genomic_DNA"/>
</dbReference>